<name>A0A9N9E8R4_9GLOM</name>
<dbReference type="Proteomes" id="UP000789739">
    <property type="component" value="Unassembled WGS sequence"/>
</dbReference>
<dbReference type="OrthoDB" id="2444511at2759"/>
<keyword evidence="2" id="KW-1185">Reference proteome</keyword>
<organism evidence="1 2">
    <name type="scientific">Paraglomus brasilianum</name>
    <dbReference type="NCBI Taxonomy" id="144538"/>
    <lineage>
        <taxon>Eukaryota</taxon>
        <taxon>Fungi</taxon>
        <taxon>Fungi incertae sedis</taxon>
        <taxon>Mucoromycota</taxon>
        <taxon>Glomeromycotina</taxon>
        <taxon>Glomeromycetes</taxon>
        <taxon>Paraglomerales</taxon>
        <taxon>Paraglomeraceae</taxon>
        <taxon>Paraglomus</taxon>
    </lineage>
</organism>
<feature type="non-terminal residue" evidence="1">
    <location>
        <position position="1"/>
    </location>
</feature>
<protein>
    <submittedName>
        <fullName evidence="1">1300_t:CDS:1</fullName>
    </submittedName>
</protein>
<dbReference type="AlphaFoldDB" id="A0A9N9E8R4"/>
<comment type="caution">
    <text evidence="1">The sequence shown here is derived from an EMBL/GenBank/DDBJ whole genome shotgun (WGS) entry which is preliminary data.</text>
</comment>
<dbReference type="EMBL" id="CAJVPI010004459">
    <property type="protein sequence ID" value="CAG8667863.1"/>
    <property type="molecule type" value="Genomic_DNA"/>
</dbReference>
<sequence length="143" mass="16359">QILLISENEEGFKRRRGLYSEKEVNHSTAKRLKPKEDSKIEALQELYQLYPSINGQSVWFFPTLKKSAEAWIKTLSGKRFFKGKKSALAIIFLEPSCKGPSLSTMIRNDMEFTGITLTEGDSYLRLTITDSRNPASSKHLMRL</sequence>
<gene>
    <name evidence="1" type="ORF">PBRASI_LOCUS11141</name>
</gene>
<proteinExistence type="predicted"/>
<evidence type="ECO:0000313" key="2">
    <source>
        <dbReference type="Proteomes" id="UP000789739"/>
    </source>
</evidence>
<reference evidence="1" key="1">
    <citation type="submission" date="2021-06" db="EMBL/GenBank/DDBJ databases">
        <authorList>
            <person name="Kallberg Y."/>
            <person name="Tangrot J."/>
            <person name="Rosling A."/>
        </authorList>
    </citation>
    <scope>NUCLEOTIDE SEQUENCE</scope>
    <source>
        <strain evidence="1">BR232B</strain>
    </source>
</reference>
<feature type="non-terminal residue" evidence="1">
    <location>
        <position position="143"/>
    </location>
</feature>
<evidence type="ECO:0000313" key="1">
    <source>
        <dbReference type="EMBL" id="CAG8667863.1"/>
    </source>
</evidence>
<accession>A0A9N9E8R4</accession>